<evidence type="ECO:0000256" key="1">
    <source>
        <dbReference type="SAM" id="SignalP"/>
    </source>
</evidence>
<comment type="caution">
    <text evidence="2">The sequence shown here is derived from an EMBL/GenBank/DDBJ whole genome shotgun (WGS) entry which is preliminary data.</text>
</comment>
<dbReference type="RefSeq" id="WP_185138193.1">
    <property type="nucleotide sequence ID" value="NZ_JACJVR010000087.1"/>
</dbReference>
<dbReference type="Gene3D" id="3.40.190.10">
    <property type="entry name" value="Periplasmic binding protein-like II"/>
    <property type="match status" value="1"/>
</dbReference>
<feature type="chain" id="PRO_5038599110" evidence="1">
    <location>
        <begin position="20"/>
        <end position="448"/>
    </location>
</feature>
<dbReference type="EMBL" id="JACJVR010000087">
    <property type="protein sequence ID" value="MBB6694221.1"/>
    <property type="molecule type" value="Genomic_DNA"/>
</dbReference>
<dbReference type="SUPFAM" id="SSF53850">
    <property type="entry name" value="Periplasmic binding protein-like II"/>
    <property type="match status" value="1"/>
</dbReference>
<dbReference type="Pfam" id="PF13416">
    <property type="entry name" value="SBP_bac_8"/>
    <property type="match status" value="1"/>
</dbReference>
<evidence type="ECO:0000313" key="2">
    <source>
        <dbReference type="EMBL" id="MBB6694221.1"/>
    </source>
</evidence>
<dbReference type="InterPro" id="IPR050490">
    <property type="entry name" value="Bact_solute-bd_prot1"/>
</dbReference>
<evidence type="ECO:0000313" key="3">
    <source>
        <dbReference type="Proteomes" id="UP000553776"/>
    </source>
</evidence>
<proteinExistence type="predicted"/>
<dbReference type="Proteomes" id="UP000553776">
    <property type="component" value="Unassembled WGS sequence"/>
</dbReference>
<keyword evidence="3" id="KW-1185">Reference proteome</keyword>
<protein>
    <submittedName>
        <fullName evidence="2">Extracellular solute-binding protein</fullName>
    </submittedName>
</protein>
<keyword evidence="1" id="KW-0732">Signal</keyword>
<accession>A0A841U874</accession>
<name>A0A841U874_9BACL</name>
<reference evidence="2 3" key="1">
    <citation type="submission" date="2020-08" db="EMBL/GenBank/DDBJ databases">
        <title>Cohnella phylogeny.</title>
        <authorList>
            <person name="Dunlap C."/>
        </authorList>
    </citation>
    <scope>NUCLEOTIDE SEQUENCE [LARGE SCALE GENOMIC DNA]</scope>
    <source>
        <strain evidence="2 3">DSM 25239</strain>
    </source>
</reference>
<dbReference type="PANTHER" id="PTHR43649">
    <property type="entry name" value="ARABINOSE-BINDING PROTEIN-RELATED"/>
    <property type="match status" value="1"/>
</dbReference>
<organism evidence="2 3">
    <name type="scientific">Cohnella xylanilytica</name>
    <dbReference type="NCBI Taxonomy" id="557555"/>
    <lineage>
        <taxon>Bacteria</taxon>
        <taxon>Bacillati</taxon>
        <taxon>Bacillota</taxon>
        <taxon>Bacilli</taxon>
        <taxon>Bacillales</taxon>
        <taxon>Paenibacillaceae</taxon>
        <taxon>Cohnella</taxon>
    </lineage>
</organism>
<sequence>MLRRLIPAITALILAASLASGCTESKKELFDKSEHATLKVLGDGDERSFYSTYGDDFNQEYPNVEFEFVSFQDMASGQTTEEFIKAESPDIVIAQRYNYPELSRSGLLADLSPFVKRDEYDLSTFSAPVLDLLRATDGETLYGLAPYFNSLALFYNAALFSQFGIDPPRDGISWEQLFQLAQRFPSDAGVSGLSFDGTSRPLTSLGTLFLQVGKTKGLRATAPESTQPLINSEPWQAAANLVIDAYRSGTLAIDDSRAMLAPDDAVKKNEFASGRSAMTIGGFATLQLIDRSLFPLEGVNPVDYGIVAMPVDPARPDVGSTAELGGVLCLYADSGKKEAAWAFIGYLGGDAHAKLKSRSSNQLLSRTSHQKELVPGKSLEPFYSFRADSQADPYMGVDPRVYSSFAKIIDGKLKHAVLGEVSVEEALDEAVLEGGAMLRDFANKEGGS</sequence>
<dbReference type="AlphaFoldDB" id="A0A841U874"/>
<feature type="signal peptide" evidence="1">
    <location>
        <begin position="1"/>
        <end position="19"/>
    </location>
</feature>
<dbReference type="InterPro" id="IPR006059">
    <property type="entry name" value="SBP"/>
</dbReference>
<dbReference type="PROSITE" id="PS51257">
    <property type="entry name" value="PROKAR_LIPOPROTEIN"/>
    <property type="match status" value="1"/>
</dbReference>
<gene>
    <name evidence="2" type="ORF">H7B90_22760</name>
</gene>